<sequence length="75" mass="8049">MAKIVIADNIRDGGGKGSTVNAGQHGGSLRRPTEKPKLDDFGGESKKTPDDFRREAVEREKQRKKVAAEKGEAGA</sequence>
<gene>
    <name evidence="2" type="ORF">A2703_03390</name>
</gene>
<proteinExistence type="predicted"/>
<name>A0A1F5EVA3_9BACT</name>
<organism evidence="2 3">
    <name type="scientific">Candidatus Collierbacteria bacterium RIFCSPHIGHO2_01_FULL_50_25</name>
    <dbReference type="NCBI Taxonomy" id="1817722"/>
    <lineage>
        <taxon>Bacteria</taxon>
        <taxon>Candidatus Collieribacteriota</taxon>
    </lineage>
</organism>
<evidence type="ECO:0000313" key="3">
    <source>
        <dbReference type="Proteomes" id="UP000177979"/>
    </source>
</evidence>
<dbReference type="Proteomes" id="UP000177979">
    <property type="component" value="Unassembled WGS sequence"/>
</dbReference>
<evidence type="ECO:0000256" key="1">
    <source>
        <dbReference type="SAM" id="MobiDB-lite"/>
    </source>
</evidence>
<feature type="compositionally biased region" description="Basic and acidic residues" evidence="1">
    <location>
        <begin position="31"/>
        <end position="75"/>
    </location>
</feature>
<dbReference type="STRING" id="1817722.A2703_03390"/>
<dbReference type="EMBL" id="MFAG01000036">
    <property type="protein sequence ID" value="OGD71315.1"/>
    <property type="molecule type" value="Genomic_DNA"/>
</dbReference>
<reference evidence="2 3" key="1">
    <citation type="journal article" date="2016" name="Nat. Commun.">
        <title>Thousands of microbial genomes shed light on interconnected biogeochemical processes in an aquifer system.</title>
        <authorList>
            <person name="Anantharaman K."/>
            <person name="Brown C.T."/>
            <person name="Hug L.A."/>
            <person name="Sharon I."/>
            <person name="Castelle C.J."/>
            <person name="Probst A.J."/>
            <person name="Thomas B.C."/>
            <person name="Singh A."/>
            <person name="Wilkins M.J."/>
            <person name="Karaoz U."/>
            <person name="Brodie E.L."/>
            <person name="Williams K.H."/>
            <person name="Hubbard S.S."/>
            <person name="Banfield J.F."/>
        </authorList>
    </citation>
    <scope>NUCLEOTIDE SEQUENCE [LARGE SCALE GENOMIC DNA]</scope>
</reference>
<accession>A0A1F5EVA3</accession>
<comment type="caution">
    <text evidence="2">The sequence shown here is derived from an EMBL/GenBank/DDBJ whole genome shotgun (WGS) entry which is preliminary data.</text>
</comment>
<protein>
    <submittedName>
        <fullName evidence="2">Uncharacterized protein</fullName>
    </submittedName>
</protein>
<dbReference type="AlphaFoldDB" id="A0A1F5EVA3"/>
<feature type="region of interest" description="Disordered" evidence="1">
    <location>
        <begin position="1"/>
        <end position="75"/>
    </location>
</feature>
<evidence type="ECO:0000313" key="2">
    <source>
        <dbReference type="EMBL" id="OGD71315.1"/>
    </source>
</evidence>